<evidence type="ECO:0000256" key="8">
    <source>
        <dbReference type="SAM" id="SignalP"/>
    </source>
</evidence>
<dbReference type="Pfam" id="PF02265">
    <property type="entry name" value="S1-P1_nuclease"/>
    <property type="match status" value="1"/>
</dbReference>
<dbReference type="PANTHER" id="PTHR33146:SF26">
    <property type="entry name" value="ENDONUCLEASE 4"/>
    <property type="match status" value="1"/>
</dbReference>
<evidence type="ECO:0000256" key="5">
    <source>
        <dbReference type="ARBA" id="ARBA00022801"/>
    </source>
</evidence>
<dbReference type="GO" id="GO:0003676">
    <property type="term" value="F:nucleic acid binding"/>
    <property type="evidence" value="ECO:0007669"/>
    <property type="project" value="InterPro"/>
</dbReference>
<comment type="similarity">
    <text evidence="1">Belongs to the nuclease type I family.</text>
</comment>
<dbReference type="AlphaFoldDB" id="A0A816KD18"/>
<evidence type="ECO:0000256" key="6">
    <source>
        <dbReference type="ARBA" id="ARBA00023157"/>
    </source>
</evidence>
<name>A0A816KD18_9BILA</name>
<dbReference type="Gene3D" id="1.10.575.10">
    <property type="entry name" value="P1 Nuclease"/>
    <property type="match status" value="1"/>
</dbReference>
<keyword evidence="6" id="KW-1015">Disulfide bond</keyword>
<dbReference type="InterPro" id="IPR008947">
    <property type="entry name" value="PLipase_C/P1_nuclease_dom_sf"/>
</dbReference>
<dbReference type="GO" id="GO:0004519">
    <property type="term" value="F:endonuclease activity"/>
    <property type="evidence" value="ECO:0007669"/>
    <property type="project" value="UniProtKB-KW"/>
</dbReference>
<gene>
    <name evidence="9" type="ORF">MBJ925_LOCUS1341</name>
</gene>
<protein>
    <recommendedName>
        <fullName evidence="11">Aspergillus nuclease S(1)</fullName>
    </recommendedName>
</protein>
<evidence type="ECO:0000313" key="10">
    <source>
        <dbReference type="Proteomes" id="UP000663824"/>
    </source>
</evidence>
<reference evidence="9" key="1">
    <citation type="submission" date="2021-02" db="EMBL/GenBank/DDBJ databases">
        <authorList>
            <person name="Nowell W R."/>
        </authorList>
    </citation>
    <scope>NUCLEOTIDE SEQUENCE</scope>
</reference>
<evidence type="ECO:0008006" key="11">
    <source>
        <dbReference type="Google" id="ProtNLM"/>
    </source>
</evidence>
<accession>A0A816KD18</accession>
<proteinExistence type="inferred from homology"/>
<comment type="caution">
    <text evidence="9">The sequence shown here is derived from an EMBL/GenBank/DDBJ whole genome shotgun (WGS) entry which is preliminary data.</text>
</comment>
<sequence length="343" mass="39892">MSPFLSVLFICVGLCGVLIHGWGPVGHSLVVRLAETQLNSTEFDWLRALVPWFLNGNLSSMASWPDVIVNANTNPIGYQNWIWTKELHYIHIPDWNCTYFPERDCQQDRCAEGAIKNYTQRVVAPLNRLIDETQRQEALYFILHFVGDIHQPLHAGFTSDKGATLVKGYFMNETEQTDLHWLWDNDMLMYRLHHHFSSDVDKYFSYLYSLMMNLPPTNEINSDTDYKVYLYSLMMNLPPTNEINSDTDYKVWIKEDTEIVCSQIYLDDNNQTFTTSFNLGEPYFERNYAVVDKRIAQAGRRLGILLKSLKPETPYSSCDTVRSSRFVIIIILSIVNYCHSYKN</sequence>
<dbReference type="CDD" id="cd11010">
    <property type="entry name" value="S1-P1_nuclease"/>
    <property type="match status" value="1"/>
</dbReference>
<dbReference type="EMBL" id="CAJNRE010000084">
    <property type="protein sequence ID" value="CAF1916875.1"/>
    <property type="molecule type" value="Genomic_DNA"/>
</dbReference>
<keyword evidence="4" id="KW-0255">Endonuclease</keyword>
<organism evidence="9 10">
    <name type="scientific">Rotaria magnacalcarata</name>
    <dbReference type="NCBI Taxonomy" id="392030"/>
    <lineage>
        <taxon>Eukaryota</taxon>
        <taxon>Metazoa</taxon>
        <taxon>Spiralia</taxon>
        <taxon>Gnathifera</taxon>
        <taxon>Rotifera</taxon>
        <taxon>Eurotatoria</taxon>
        <taxon>Bdelloidea</taxon>
        <taxon>Philodinida</taxon>
        <taxon>Philodinidae</taxon>
        <taxon>Rotaria</taxon>
    </lineage>
</organism>
<keyword evidence="2" id="KW-0540">Nuclease</keyword>
<keyword evidence="3" id="KW-0479">Metal-binding</keyword>
<dbReference type="Proteomes" id="UP000663824">
    <property type="component" value="Unassembled WGS sequence"/>
</dbReference>
<evidence type="ECO:0000256" key="7">
    <source>
        <dbReference type="ARBA" id="ARBA00023180"/>
    </source>
</evidence>
<dbReference type="InterPro" id="IPR003154">
    <property type="entry name" value="S1/P1nuclease"/>
</dbReference>
<evidence type="ECO:0000256" key="3">
    <source>
        <dbReference type="ARBA" id="ARBA00022723"/>
    </source>
</evidence>
<keyword evidence="8" id="KW-0732">Signal</keyword>
<keyword evidence="7" id="KW-0325">Glycoprotein</keyword>
<dbReference type="SUPFAM" id="SSF48537">
    <property type="entry name" value="Phospholipase C/P1 nuclease"/>
    <property type="match status" value="1"/>
</dbReference>
<dbReference type="PANTHER" id="PTHR33146">
    <property type="entry name" value="ENDONUCLEASE 4"/>
    <property type="match status" value="1"/>
</dbReference>
<feature type="chain" id="PRO_5032606302" description="Aspergillus nuclease S(1)" evidence="8">
    <location>
        <begin position="20"/>
        <end position="343"/>
    </location>
</feature>
<evidence type="ECO:0000256" key="1">
    <source>
        <dbReference type="ARBA" id="ARBA00009547"/>
    </source>
</evidence>
<dbReference type="GO" id="GO:0006308">
    <property type="term" value="P:DNA catabolic process"/>
    <property type="evidence" value="ECO:0007669"/>
    <property type="project" value="InterPro"/>
</dbReference>
<dbReference type="GO" id="GO:0016788">
    <property type="term" value="F:hydrolase activity, acting on ester bonds"/>
    <property type="evidence" value="ECO:0007669"/>
    <property type="project" value="InterPro"/>
</dbReference>
<evidence type="ECO:0000256" key="4">
    <source>
        <dbReference type="ARBA" id="ARBA00022759"/>
    </source>
</evidence>
<evidence type="ECO:0000256" key="2">
    <source>
        <dbReference type="ARBA" id="ARBA00022722"/>
    </source>
</evidence>
<feature type="signal peptide" evidence="8">
    <location>
        <begin position="1"/>
        <end position="19"/>
    </location>
</feature>
<evidence type="ECO:0000313" key="9">
    <source>
        <dbReference type="EMBL" id="CAF1916875.1"/>
    </source>
</evidence>
<dbReference type="GO" id="GO:0046872">
    <property type="term" value="F:metal ion binding"/>
    <property type="evidence" value="ECO:0007669"/>
    <property type="project" value="UniProtKB-KW"/>
</dbReference>
<keyword evidence="5" id="KW-0378">Hydrolase</keyword>